<protein>
    <submittedName>
        <fullName evidence="1">Fis family transcriptional regulator</fullName>
    </submittedName>
</protein>
<dbReference type="STRING" id="212667.VFDL14_18110"/>
<dbReference type="OrthoDB" id="6996126at2"/>
<comment type="caution">
    <text evidence="1">The sequence shown here is derived from an EMBL/GenBank/DDBJ whole genome shotgun (WGS) entry which is preliminary data.</text>
</comment>
<dbReference type="AlphaFoldDB" id="A0A066UY83"/>
<dbReference type="RefSeq" id="WP_032550575.1">
    <property type="nucleotide sequence ID" value="NZ_JFFR01000012.1"/>
</dbReference>
<gene>
    <name evidence="1" type="ORF">VFDL14_18110</name>
</gene>
<dbReference type="Proteomes" id="UP000027219">
    <property type="component" value="Unassembled WGS sequence"/>
</dbReference>
<proteinExistence type="predicted"/>
<name>A0A066UY83_9VIBR</name>
<sequence>MRKSDKKIENQIRDVLTDVCEDTLKGYDGFLWVTHTVNFSSFPQSLKIVGVFDTNQDRTHFLESGGQQEVATVIQNAFNQVGIKLKNADKHISYDTQENCDRDHQGKWNLRL</sequence>
<dbReference type="EMBL" id="JFFR01000012">
    <property type="protein sequence ID" value="KDN29159.1"/>
    <property type="molecule type" value="Genomic_DNA"/>
</dbReference>
<accession>A0A066UY83</accession>
<organism evidence="1 2">
    <name type="scientific">Vibrio fortis</name>
    <dbReference type="NCBI Taxonomy" id="212667"/>
    <lineage>
        <taxon>Bacteria</taxon>
        <taxon>Pseudomonadati</taxon>
        <taxon>Pseudomonadota</taxon>
        <taxon>Gammaproteobacteria</taxon>
        <taxon>Vibrionales</taxon>
        <taxon>Vibrionaceae</taxon>
        <taxon>Vibrio</taxon>
    </lineage>
</organism>
<evidence type="ECO:0000313" key="1">
    <source>
        <dbReference type="EMBL" id="KDN29159.1"/>
    </source>
</evidence>
<evidence type="ECO:0000313" key="2">
    <source>
        <dbReference type="Proteomes" id="UP000027219"/>
    </source>
</evidence>
<keyword evidence="2" id="KW-1185">Reference proteome</keyword>
<reference evidence="1 2" key="1">
    <citation type="submission" date="2014-02" db="EMBL/GenBank/DDBJ databases">
        <title>Vibrio fortis Dalian14 Genome Sequencing.</title>
        <authorList>
            <person name="Wang Y."/>
            <person name="Song L."/>
            <person name="Liu G."/>
            <person name="Ding J."/>
        </authorList>
    </citation>
    <scope>NUCLEOTIDE SEQUENCE [LARGE SCALE GENOMIC DNA]</scope>
    <source>
        <strain evidence="1 2">Dalian14</strain>
    </source>
</reference>